<evidence type="ECO:0000256" key="3">
    <source>
        <dbReference type="ARBA" id="ARBA00019418"/>
    </source>
</evidence>
<accession>A0A2I6S789</accession>
<sequence>MTPPAVHASGARAPVRRGQLRWHCRRALLELDLVLERFIERHFEVLEDQQLADLQDLLQCEDHDLWAMVNGSEQCPEERWRKIIALMQQA</sequence>
<keyword evidence="4" id="KW-0963">Cytoplasm</keyword>
<dbReference type="GO" id="GO:0006105">
    <property type="term" value="P:succinate metabolic process"/>
    <property type="evidence" value="ECO:0007669"/>
    <property type="project" value="TreeGrafter"/>
</dbReference>
<dbReference type="EMBL" id="CP025682">
    <property type="protein sequence ID" value="AUN95130.1"/>
    <property type="molecule type" value="Genomic_DNA"/>
</dbReference>
<dbReference type="AlphaFoldDB" id="A0A2I6S789"/>
<dbReference type="GO" id="GO:0005737">
    <property type="term" value="C:cytoplasm"/>
    <property type="evidence" value="ECO:0007669"/>
    <property type="project" value="UniProtKB-SubCell"/>
</dbReference>
<dbReference type="PANTHER" id="PTHR39585">
    <property type="entry name" value="FAD ASSEMBLY FACTOR SDHE"/>
    <property type="match status" value="1"/>
</dbReference>
<dbReference type="KEGG" id="atw:C0099_09385"/>
<comment type="similarity">
    <text evidence="2">Belongs to the SdhE FAD assembly factor family.</text>
</comment>
<evidence type="ECO:0000313" key="7">
    <source>
        <dbReference type="Proteomes" id="UP000242205"/>
    </source>
</evidence>
<evidence type="ECO:0000256" key="5">
    <source>
        <dbReference type="ARBA" id="ARBA00023186"/>
    </source>
</evidence>
<organism evidence="6 7">
    <name type="scientific">Pseudazoarcus pumilus</name>
    <dbReference type="NCBI Taxonomy" id="2067960"/>
    <lineage>
        <taxon>Bacteria</taxon>
        <taxon>Pseudomonadati</taxon>
        <taxon>Pseudomonadota</taxon>
        <taxon>Betaproteobacteria</taxon>
        <taxon>Rhodocyclales</taxon>
        <taxon>Zoogloeaceae</taxon>
        <taxon>Pseudazoarcus</taxon>
    </lineage>
</organism>
<dbReference type="RefSeq" id="WP_102247196.1">
    <property type="nucleotide sequence ID" value="NZ_CP025682.1"/>
</dbReference>
<evidence type="ECO:0000256" key="1">
    <source>
        <dbReference type="ARBA" id="ARBA00004496"/>
    </source>
</evidence>
<protein>
    <recommendedName>
        <fullName evidence="3">FAD assembly factor SdhE</fullName>
    </recommendedName>
</protein>
<comment type="subcellular location">
    <subcellularLocation>
        <location evidence="1">Cytoplasm</location>
    </subcellularLocation>
</comment>
<dbReference type="SUPFAM" id="SSF109910">
    <property type="entry name" value="YgfY-like"/>
    <property type="match status" value="1"/>
</dbReference>
<proteinExistence type="inferred from homology"/>
<dbReference type="PANTHER" id="PTHR39585:SF1">
    <property type="entry name" value="FAD ASSEMBLY FACTOR SDHE"/>
    <property type="match status" value="1"/>
</dbReference>
<dbReference type="Pfam" id="PF03937">
    <property type="entry name" value="Sdh5"/>
    <property type="match status" value="1"/>
</dbReference>
<dbReference type="Proteomes" id="UP000242205">
    <property type="component" value="Chromosome"/>
</dbReference>
<keyword evidence="7" id="KW-1185">Reference proteome</keyword>
<dbReference type="InterPro" id="IPR050531">
    <property type="entry name" value="SdhE_FAD_assembly_factor"/>
</dbReference>
<dbReference type="InterPro" id="IPR005631">
    <property type="entry name" value="SDH"/>
</dbReference>
<dbReference type="OrthoDB" id="9180899at2"/>
<evidence type="ECO:0000313" key="6">
    <source>
        <dbReference type="EMBL" id="AUN95130.1"/>
    </source>
</evidence>
<gene>
    <name evidence="6" type="ORF">C0099_09385</name>
</gene>
<dbReference type="Gene3D" id="1.10.150.250">
    <property type="entry name" value="Flavinator of succinate dehydrogenase"/>
    <property type="match status" value="1"/>
</dbReference>
<keyword evidence="5" id="KW-0143">Chaperone</keyword>
<evidence type="ECO:0000256" key="2">
    <source>
        <dbReference type="ARBA" id="ARBA00008571"/>
    </source>
</evidence>
<name>A0A2I6S789_9RHOO</name>
<reference evidence="6 7" key="1">
    <citation type="submission" date="2018-01" db="EMBL/GenBank/DDBJ databases">
        <authorList>
            <person name="Fu G.-Y."/>
        </authorList>
    </citation>
    <scope>NUCLEOTIDE SEQUENCE [LARGE SCALE GENOMIC DNA]</scope>
    <source>
        <strain evidence="6 7">SY39</strain>
    </source>
</reference>
<evidence type="ECO:0000256" key="4">
    <source>
        <dbReference type="ARBA" id="ARBA00022490"/>
    </source>
</evidence>
<dbReference type="InterPro" id="IPR036714">
    <property type="entry name" value="SDH_sf"/>
</dbReference>